<name>A0A7X9RY77_9BACT</name>
<keyword evidence="2" id="KW-1185">Reference proteome</keyword>
<comment type="caution">
    <text evidence="1">The sequence shown here is derived from an EMBL/GenBank/DDBJ whole genome shotgun (WGS) entry which is preliminary data.</text>
</comment>
<protein>
    <submittedName>
        <fullName evidence="1">Uncharacterized protein</fullName>
    </submittedName>
</protein>
<reference evidence="1 2" key="1">
    <citation type="submission" date="2020-04" db="EMBL/GenBank/DDBJ databases">
        <title>Flammeovirga sp. SR4, a novel species isolated from seawater.</title>
        <authorList>
            <person name="Wang X."/>
        </authorList>
    </citation>
    <scope>NUCLEOTIDE SEQUENCE [LARGE SCALE GENOMIC DNA]</scope>
    <source>
        <strain evidence="1 2">ATCC 23126</strain>
    </source>
</reference>
<dbReference type="Proteomes" id="UP000576082">
    <property type="component" value="Unassembled WGS sequence"/>
</dbReference>
<sequence length="168" mass="18909">MSCNFFGLDQELDHFTIQNLQLTSNNSYYYLTPPNTVIERLPYTYSNTRDSVFQKLQIENTRAKKVSFNRINFSVSIPSDSTLNIIETVDVFLSNTKDQKTRVGYLSDLPANISDKSLDLFLTVNSDSAGLIMQADTVYFITEISLKSTVRSDSLTFLTAGEFVIGGQ</sequence>
<evidence type="ECO:0000313" key="2">
    <source>
        <dbReference type="Proteomes" id="UP000576082"/>
    </source>
</evidence>
<dbReference type="EMBL" id="JABANE010000081">
    <property type="protein sequence ID" value="NME70968.1"/>
    <property type="molecule type" value="Genomic_DNA"/>
</dbReference>
<organism evidence="1 2">
    <name type="scientific">Flammeovirga aprica JL-4</name>
    <dbReference type="NCBI Taxonomy" id="694437"/>
    <lineage>
        <taxon>Bacteria</taxon>
        <taxon>Pseudomonadati</taxon>
        <taxon>Bacteroidota</taxon>
        <taxon>Cytophagia</taxon>
        <taxon>Cytophagales</taxon>
        <taxon>Flammeovirgaceae</taxon>
        <taxon>Flammeovirga</taxon>
    </lineage>
</organism>
<gene>
    <name evidence="1" type="ORF">HHU12_23535</name>
</gene>
<dbReference type="AlphaFoldDB" id="A0A7X9RY77"/>
<dbReference type="RefSeq" id="WP_169659193.1">
    <property type="nucleotide sequence ID" value="NZ_JABANE010000081.1"/>
</dbReference>
<evidence type="ECO:0000313" key="1">
    <source>
        <dbReference type="EMBL" id="NME70968.1"/>
    </source>
</evidence>
<proteinExistence type="predicted"/>
<accession>A0A7X9RY77</accession>